<evidence type="ECO:0000256" key="2">
    <source>
        <dbReference type="ARBA" id="ARBA00005551"/>
    </source>
</evidence>
<dbReference type="PANTHER" id="PTHR46157:SF4">
    <property type="entry name" value="K(+) EFFLUX ANTIPORTER 3, CHLOROPLASTIC"/>
    <property type="match status" value="1"/>
</dbReference>
<keyword evidence="14" id="KW-1185">Reference proteome</keyword>
<feature type="transmembrane region" description="Helical" evidence="11">
    <location>
        <begin position="55"/>
        <end position="72"/>
    </location>
</feature>
<evidence type="ECO:0000256" key="7">
    <source>
        <dbReference type="ARBA" id="ARBA00022958"/>
    </source>
</evidence>
<feature type="domain" description="RCK N-terminal" evidence="12">
    <location>
        <begin position="409"/>
        <end position="527"/>
    </location>
</feature>
<dbReference type="GO" id="GO:0008324">
    <property type="term" value="F:monoatomic cation transmembrane transporter activity"/>
    <property type="evidence" value="ECO:0007669"/>
    <property type="project" value="InterPro"/>
</dbReference>
<feature type="transmembrane region" description="Helical" evidence="11">
    <location>
        <begin position="181"/>
        <end position="203"/>
    </location>
</feature>
<keyword evidence="10 11" id="KW-0472">Membrane</keyword>
<feature type="transmembrane region" description="Helical" evidence="11">
    <location>
        <begin position="210"/>
        <end position="231"/>
    </location>
</feature>
<dbReference type="Pfam" id="PF02254">
    <property type="entry name" value="TrkA_N"/>
    <property type="match status" value="1"/>
</dbReference>
<evidence type="ECO:0000256" key="4">
    <source>
        <dbReference type="ARBA" id="ARBA00022449"/>
    </source>
</evidence>
<dbReference type="OrthoDB" id="9781411at2"/>
<organism evidence="13 14">
    <name type="scientific">Photobacterium lipolyticum</name>
    <dbReference type="NCBI Taxonomy" id="266810"/>
    <lineage>
        <taxon>Bacteria</taxon>
        <taxon>Pseudomonadati</taxon>
        <taxon>Pseudomonadota</taxon>
        <taxon>Gammaproteobacteria</taxon>
        <taxon>Vibrionales</taxon>
        <taxon>Vibrionaceae</taxon>
        <taxon>Photobacterium</taxon>
    </lineage>
</organism>
<dbReference type="PROSITE" id="PS51201">
    <property type="entry name" value="RCK_N"/>
    <property type="match status" value="1"/>
</dbReference>
<dbReference type="PANTHER" id="PTHR46157">
    <property type="entry name" value="K(+) EFFLUX ANTIPORTER 3, CHLOROPLASTIC"/>
    <property type="match status" value="1"/>
</dbReference>
<dbReference type="InterPro" id="IPR003148">
    <property type="entry name" value="RCK_N"/>
</dbReference>
<dbReference type="GO" id="GO:1902600">
    <property type="term" value="P:proton transmembrane transport"/>
    <property type="evidence" value="ECO:0007669"/>
    <property type="project" value="InterPro"/>
</dbReference>
<comment type="caution">
    <text evidence="13">The sequence shown here is derived from an EMBL/GenBank/DDBJ whole genome shotgun (WGS) entry which is preliminary data.</text>
</comment>
<feature type="transmembrane region" description="Helical" evidence="11">
    <location>
        <begin position="357"/>
        <end position="378"/>
    </location>
</feature>
<dbReference type="AlphaFoldDB" id="A0A2T3N2M6"/>
<evidence type="ECO:0000256" key="6">
    <source>
        <dbReference type="ARBA" id="ARBA00022692"/>
    </source>
</evidence>
<keyword evidence="5" id="KW-0633">Potassium transport</keyword>
<evidence type="ECO:0000256" key="10">
    <source>
        <dbReference type="ARBA" id="ARBA00023136"/>
    </source>
</evidence>
<feature type="transmembrane region" description="Helical" evidence="11">
    <location>
        <begin position="148"/>
        <end position="169"/>
    </location>
</feature>
<dbReference type="Gene3D" id="3.40.50.720">
    <property type="entry name" value="NAD(P)-binding Rossmann-like Domain"/>
    <property type="match status" value="1"/>
</dbReference>
<dbReference type="Gene3D" id="1.20.1530.20">
    <property type="match status" value="1"/>
</dbReference>
<dbReference type="InterPro" id="IPR004771">
    <property type="entry name" value="K/H_exchanger"/>
</dbReference>
<comment type="similarity">
    <text evidence="2">Belongs to the monovalent cation:proton antiporter 2 (CPA2) transporter (TC 2.A.37) family.</text>
</comment>
<gene>
    <name evidence="13" type="ORF">C9I89_03505</name>
</gene>
<evidence type="ECO:0000256" key="3">
    <source>
        <dbReference type="ARBA" id="ARBA00022448"/>
    </source>
</evidence>
<comment type="subcellular location">
    <subcellularLocation>
        <location evidence="1">Endomembrane system</location>
        <topology evidence="1">Multi-pass membrane protein</topology>
    </subcellularLocation>
</comment>
<accession>A0A2T3N2M6</accession>
<dbReference type="InterPro" id="IPR036291">
    <property type="entry name" value="NAD(P)-bd_dom_sf"/>
</dbReference>
<evidence type="ECO:0000313" key="13">
    <source>
        <dbReference type="EMBL" id="PSW06616.1"/>
    </source>
</evidence>
<dbReference type="NCBIfam" id="TIGR00932">
    <property type="entry name" value="2a37"/>
    <property type="match status" value="1"/>
</dbReference>
<sequence length="572" mass="62105">MNIEYLTDIIILLSAAVIAVPLFQALGFGAISGFLVAGIVLGPSGLGYIQDYAEIAHFAELGVIFLLFVIGIEINPSRLWKMKGLVLGLGTLQVVITGGLITVIAHELLNSSWRISLLIGSALALSSTAFVLQLLTERKALSSEYGRPSVAVLLLQDLAVVPLLAFVSFMAAPELTIAEDVFLALAEAIIILLLVIVVARYILSPLLNILVRFSSPEIFTASALLLVLGSAQAMESIGLSMAMGAFIAGLLIADSSYRHQITAEIQPFRGLLLGLFFMSMGMSLNFDRFLEQPIVLLGVVIALMVVKFLILWLLSRLFGIKAKASISVALLLAQSGEFALVLFSLAKGMGLLDDILFQHLLIVVLLSMLATPALDKFANRIYLASRRNITIMSDADTGKVKLDIAEQYTKPVILAGFGRMGHRIGYILDLMKVPYVAIDRDASLVDRERSEGKSVYFGDVQRPEVLRAAGAAEAPFVIVSIDDVDVAEHVVSSLHHYFPDIPVFARGHDLIKCRDLKTLGAHYTVSETLEASAELAHVALLHIGAEDSEVAVALEQFRKDYYGRINEGMREK</sequence>
<evidence type="ECO:0000256" key="8">
    <source>
        <dbReference type="ARBA" id="ARBA00022989"/>
    </source>
</evidence>
<keyword evidence="8 11" id="KW-1133">Transmembrane helix</keyword>
<dbReference type="Proteomes" id="UP000240904">
    <property type="component" value="Unassembled WGS sequence"/>
</dbReference>
<keyword evidence="4" id="KW-0050">Antiport</keyword>
<keyword evidence="9" id="KW-0406">Ion transport</keyword>
<proteinExistence type="inferred from homology"/>
<feature type="transmembrane region" description="Helical" evidence="11">
    <location>
        <begin position="268"/>
        <end position="286"/>
    </location>
</feature>
<evidence type="ECO:0000256" key="9">
    <source>
        <dbReference type="ARBA" id="ARBA00023065"/>
    </source>
</evidence>
<keyword evidence="3" id="KW-0813">Transport</keyword>
<feature type="transmembrane region" description="Helical" evidence="11">
    <location>
        <begin position="326"/>
        <end position="345"/>
    </location>
</feature>
<feature type="transmembrane region" description="Helical" evidence="11">
    <location>
        <begin position="117"/>
        <end position="136"/>
    </location>
</feature>
<dbReference type="InterPro" id="IPR006153">
    <property type="entry name" value="Cation/H_exchanger_TM"/>
</dbReference>
<evidence type="ECO:0000256" key="5">
    <source>
        <dbReference type="ARBA" id="ARBA00022538"/>
    </source>
</evidence>
<feature type="transmembrane region" description="Helical" evidence="11">
    <location>
        <begin position="292"/>
        <end position="314"/>
    </location>
</feature>
<keyword evidence="6 11" id="KW-0812">Transmembrane</keyword>
<protein>
    <submittedName>
        <fullName evidence="13">Potassium transporter KefC</fullName>
    </submittedName>
</protein>
<dbReference type="GO" id="GO:0015297">
    <property type="term" value="F:antiporter activity"/>
    <property type="evidence" value="ECO:0007669"/>
    <property type="project" value="UniProtKB-KW"/>
</dbReference>
<dbReference type="GO" id="GO:0006813">
    <property type="term" value="P:potassium ion transport"/>
    <property type="evidence" value="ECO:0007669"/>
    <property type="project" value="UniProtKB-KW"/>
</dbReference>
<reference evidence="13 14" key="1">
    <citation type="submission" date="2018-03" db="EMBL/GenBank/DDBJ databases">
        <title>Whole genome sequencing of Histamine producing bacteria.</title>
        <authorList>
            <person name="Butler K."/>
        </authorList>
    </citation>
    <scope>NUCLEOTIDE SEQUENCE [LARGE SCALE GENOMIC DNA]</scope>
    <source>
        <strain evidence="13 14">DSM 16190</strain>
    </source>
</reference>
<dbReference type="GO" id="GO:0012505">
    <property type="term" value="C:endomembrane system"/>
    <property type="evidence" value="ECO:0007669"/>
    <property type="project" value="UniProtKB-SubCell"/>
</dbReference>
<feature type="transmembrane region" description="Helical" evidence="11">
    <location>
        <begin position="6"/>
        <end position="23"/>
    </location>
</feature>
<feature type="transmembrane region" description="Helical" evidence="11">
    <location>
        <begin position="84"/>
        <end position="105"/>
    </location>
</feature>
<feature type="transmembrane region" description="Helical" evidence="11">
    <location>
        <begin position="237"/>
        <end position="256"/>
    </location>
</feature>
<keyword evidence="7" id="KW-0630">Potassium</keyword>
<dbReference type="EMBL" id="PYMC01000002">
    <property type="protein sequence ID" value="PSW06616.1"/>
    <property type="molecule type" value="Genomic_DNA"/>
</dbReference>
<dbReference type="Pfam" id="PF00999">
    <property type="entry name" value="Na_H_Exchanger"/>
    <property type="match status" value="1"/>
</dbReference>
<dbReference type="FunFam" id="3.40.50.720:FF:000036">
    <property type="entry name" value="Glutathione-regulated potassium-efflux system protein KefB"/>
    <property type="match status" value="1"/>
</dbReference>
<dbReference type="GO" id="GO:0005886">
    <property type="term" value="C:plasma membrane"/>
    <property type="evidence" value="ECO:0007669"/>
    <property type="project" value="TreeGrafter"/>
</dbReference>
<evidence type="ECO:0000256" key="1">
    <source>
        <dbReference type="ARBA" id="ARBA00004127"/>
    </source>
</evidence>
<evidence type="ECO:0000256" key="11">
    <source>
        <dbReference type="SAM" id="Phobius"/>
    </source>
</evidence>
<evidence type="ECO:0000313" key="14">
    <source>
        <dbReference type="Proteomes" id="UP000240904"/>
    </source>
</evidence>
<name>A0A2T3N2M6_9GAMM</name>
<dbReference type="SUPFAM" id="SSF51735">
    <property type="entry name" value="NAD(P)-binding Rossmann-fold domains"/>
    <property type="match status" value="1"/>
</dbReference>
<dbReference type="InterPro" id="IPR038770">
    <property type="entry name" value="Na+/solute_symporter_sf"/>
</dbReference>
<evidence type="ECO:0000259" key="12">
    <source>
        <dbReference type="PROSITE" id="PS51201"/>
    </source>
</evidence>
<dbReference type="RefSeq" id="WP_107281980.1">
    <property type="nucleotide sequence ID" value="NZ_PYMC01000002.1"/>
</dbReference>